<evidence type="ECO:0000256" key="7">
    <source>
        <dbReference type="ARBA" id="ARBA00023310"/>
    </source>
</evidence>
<dbReference type="Pfam" id="PF00213">
    <property type="entry name" value="OSCP"/>
    <property type="match status" value="1"/>
</dbReference>
<comment type="function">
    <text evidence="8">F(1)F(0) ATP synthase produces ATP from ADP in the presence of a proton or sodium gradient. F-type ATPases consist of two structural domains, F(1) containing the extramembraneous catalytic core and F(0) containing the membrane proton channel, linked together by a central stalk and a peripheral stalk. During catalysis, ATP synthesis in the catalytic domain of F(1) is coupled via a rotary mechanism of the central stalk subunits to proton translocation.</text>
</comment>
<dbReference type="AlphaFoldDB" id="A0A1I4VH24"/>
<gene>
    <name evidence="8" type="primary">atpH</name>
    <name evidence="9" type="ORF">SAMN05216289_10282</name>
</gene>
<dbReference type="GO" id="GO:0046933">
    <property type="term" value="F:proton-transporting ATP synthase activity, rotational mechanism"/>
    <property type="evidence" value="ECO:0007669"/>
    <property type="project" value="UniProtKB-UniRule"/>
</dbReference>
<evidence type="ECO:0000256" key="8">
    <source>
        <dbReference type="HAMAP-Rule" id="MF_01416"/>
    </source>
</evidence>
<comment type="similarity">
    <text evidence="8">Belongs to the ATPase delta chain family.</text>
</comment>
<dbReference type="GO" id="GO:0005886">
    <property type="term" value="C:plasma membrane"/>
    <property type="evidence" value="ECO:0007669"/>
    <property type="project" value="UniProtKB-SubCell"/>
</dbReference>
<evidence type="ECO:0000256" key="2">
    <source>
        <dbReference type="ARBA" id="ARBA00022448"/>
    </source>
</evidence>
<evidence type="ECO:0000313" key="10">
    <source>
        <dbReference type="Proteomes" id="UP000198575"/>
    </source>
</evidence>
<keyword evidence="5 8" id="KW-0472">Membrane</keyword>
<dbReference type="RefSeq" id="WP_092404276.1">
    <property type="nucleotide sequence ID" value="NZ_FOVF01000002.1"/>
</dbReference>
<evidence type="ECO:0000313" key="9">
    <source>
        <dbReference type="EMBL" id="SFN00491.1"/>
    </source>
</evidence>
<evidence type="ECO:0000256" key="4">
    <source>
        <dbReference type="ARBA" id="ARBA00023065"/>
    </source>
</evidence>
<dbReference type="NCBIfam" id="TIGR01145">
    <property type="entry name" value="ATP_synt_delta"/>
    <property type="match status" value="1"/>
</dbReference>
<dbReference type="NCBIfam" id="NF004402">
    <property type="entry name" value="PRK05758.2-2"/>
    <property type="match status" value="1"/>
</dbReference>
<keyword evidence="10" id="KW-1185">Reference proteome</keyword>
<dbReference type="STRING" id="578942.SAMN05216289_10282"/>
<keyword evidence="4 8" id="KW-0406">Ion transport</keyword>
<protein>
    <recommendedName>
        <fullName evidence="8">ATP synthase subunit delta</fullName>
    </recommendedName>
    <alternativeName>
        <fullName evidence="8">ATP synthase F(1) sector subunit delta</fullName>
    </alternativeName>
    <alternativeName>
        <fullName evidence="8">F-type ATPase subunit delta</fullName>
        <shortName evidence="8">F-ATPase subunit delta</shortName>
    </alternativeName>
</protein>
<evidence type="ECO:0000256" key="3">
    <source>
        <dbReference type="ARBA" id="ARBA00022781"/>
    </source>
</evidence>
<organism evidence="9 10">
    <name type="scientific">Dokdonella immobilis</name>
    <dbReference type="NCBI Taxonomy" id="578942"/>
    <lineage>
        <taxon>Bacteria</taxon>
        <taxon>Pseudomonadati</taxon>
        <taxon>Pseudomonadota</taxon>
        <taxon>Gammaproteobacteria</taxon>
        <taxon>Lysobacterales</taxon>
        <taxon>Rhodanobacteraceae</taxon>
        <taxon>Dokdonella</taxon>
    </lineage>
</organism>
<keyword evidence="2 8" id="KW-0813">Transport</keyword>
<reference evidence="9 10" key="1">
    <citation type="submission" date="2016-10" db="EMBL/GenBank/DDBJ databases">
        <authorList>
            <person name="de Groot N.N."/>
        </authorList>
    </citation>
    <scope>NUCLEOTIDE SEQUENCE [LARGE SCALE GENOMIC DNA]</scope>
    <source>
        <strain evidence="9 10">CGMCC 1.7659</strain>
    </source>
</reference>
<dbReference type="HAMAP" id="MF_01416">
    <property type="entry name" value="ATP_synth_delta_bact"/>
    <property type="match status" value="1"/>
</dbReference>
<dbReference type="SUPFAM" id="SSF47928">
    <property type="entry name" value="N-terminal domain of the delta subunit of the F1F0-ATP synthase"/>
    <property type="match status" value="1"/>
</dbReference>
<evidence type="ECO:0000256" key="5">
    <source>
        <dbReference type="ARBA" id="ARBA00023136"/>
    </source>
</evidence>
<proteinExistence type="inferred from homology"/>
<dbReference type="Proteomes" id="UP000198575">
    <property type="component" value="Unassembled WGS sequence"/>
</dbReference>
<keyword evidence="8" id="KW-1003">Cell membrane</keyword>
<dbReference type="InterPro" id="IPR000711">
    <property type="entry name" value="ATPase_OSCP/dsu"/>
</dbReference>
<comment type="function">
    <text evidence="8">This protein is part of the stalk that links CF(0) to CF(1). It either transmits conformational changes from CF(0) to CF(1) or is implicated in proton conduction.</text>
</comment>
<accession>A0A1I4VH24</accession>
<name>A0A1I4VH24_9GAMM</name>
<evidence type="ECO:0000256" key="1">
    <source>
        <dbReference type="ARBA" id="ARBA00004370"/>
    </source>
</evidence>
<dbReference type="PANTHER" id="PTHR11910">
    <property type="entry name" value="ATP SYNTHASE DELTA CHAIN"/>
    <property type="match status" value="1"/>
</dbReference>
<keyword evidence="7 8" id="KW-0066">ATP synthesis</keyword>
<dbReference type="EMBL" id="FOVF01000002">
    <property type="protein sequence ID" value="SFN00491.1"/>
    <property type="molecule type" value="Genomic_DNA"/>
</dbReference>
<comment type="subcellular location">
    <subcellularLocation>
        <location evidence="8">Cell membrane</location>
        <topology evidence="8">Peripheral membrane protein</topology>
    </subcellularLocation>
    <subcellularLocation>
        <location evidence="1">Membrane</location>
    </subcellularLocation>
</comment>
<dbReference type="PRINTS" id="PR00125">
    <property type="entry name" value="ATPASEDELTA"/>
</dbReference>
<dbReference type="InterPro" id="IPR026015">
    <property type="entry name" value="ATP_synth_OSCP/delta_N_sf"/>
</dbReference>
<keyword evidence="6 8" id="KW-0139">CF(1)</keyword>
<dbReference type="GO" id="GO:0045259">
    <property type="term" value="C:proton-transporting ATP synthase complex"/>
    <property type="evidence" value="ECO:0007669"/>
    <property type="project" value="UniProtKB-KW"/>
</dbReference>
<dbReference type="OrthoDB" id="9816221at2"/>
<dbReference type="Gene3D" id="1.10.520.20">
    <property type="entry name" value="N-terminal domain of the delta subunit of the F1F0-ATP synthase"/>
    <property type="match status" value="1"/>
</dbReference>
<evidence type="ECO:0000256" key="6">
    <source>
        <dbReference type="ARBA" id="ARBA00023196"/>
    </source>
</evidence>
<sequence length="177" mass="19411">MSSALTLARPYARAAFELAHSHNALPMWADNLAFAAEVASDPRAAALFGNPRISPSELASLFLPHGEKTDSGFGRFVGLLVENGRLQVLPEIRTLFEELKLESERLLKVRLRTATRIEAAELEKITAALKRRFNRDIELTQSIDPKMIGGAIIDAGDVVIDGSVRGRLARLEHALTN</sequence>
<keyword evidence="3 8" id="KW-0375">Hydrogen ion transport</keyword>